<gene>
    <name evidence="2" type="ORF">E0L32_004171</name>
</gene>
<comment type="caution">
    <text evidence="2">The sequence shown here is derived from an EMBL/GenBank/DDBJ whole genome shotgun (WGS) entry which is preliminary data.</text>
</comment>
<dbReference type="InParanoid" id="A0A507BAD9"/>
<reference evidence="2 3" key="1">
    <citation type="submission" date="2019-06" db="EMBL/GenBank/DDBJ databases">
        <title>Draft genome sequence of the filamentous fungus Phialemoniopsis curvata isolated from diesel fuel.</title>
        <authorList>
            <person name="Varaljay V.A."/>
            <person name="Lyon W.J."/>
            <person name="Crouch A.L."/>
            <person name="Drake C.E."/>
            <person name="Hollomon J.M."/>
            <person name="Nadeau L.J."/>
            <person name="Nunn H.S."/>
            <person name="Stevenson B.S."/>
            <person name="Bojanowski C.L."/>
            <person name="Crookes-Goodson W.J."/>
        </authorList>
    </citation>
    <scope>NUCLEOTIDE SEQUENCE [LARGE SCALE GENOMIC DNA]</scope>
    <source>
        <strain evidence="2 3">D216</strain>
    </source>
</reference>
<evidence type="ECO:0000256" key="1">
    <source>
        <dbReference type="SAM" id="MobiDB-lite"/>
    </source>
</evidence>
<name>A0A507BAD9_9PEZI</name>
<sequence>MATSLVGSEVPDEVLVIIHAPNRNETIFAITEIANLEEVIPQGNVLRDRNGVMEVIWEEGLEAFFRVVLRFVRNMHFTLSSHLSHADLCYLRVATGTNHGNDNGQPNEDGNAGGNATTATTAPKEPGQLVVGFNPAGRFGVSAHVGRSGEVDTEAYTAVLEMVSGKGLKSQTIEAVKAVTRTAIICALVGACFGPIARFGMVVSRLF</sequence>
<keyword evidence="3" id="KW-1185">Reference proteome</keyword>
<dbReference type="EMBL" id="SKBQ01000019">
    <property type="protein sequence ID" value="TPX16176.1"/>
    <property type="molecule type" value="Genomic_DNA"/>
</dbReference>
<dbReference type="RefSeq" id="XP_030997887.1">
    <property type="nucleotide sequence ID" value="XM_031138552.1"/>
</dbReference>
<dbReference type="GeneID" id="41971618"/>
<evidence type="ECO:0000313" key="2">
    <source>
        <dbReference type="EMBL" id="TPX16176.1"/>
    </source>
</evidence>
<dbReference type="AlphaFoldDB" id="A0A507BAD9"/>
<feature type="region of interest" description="Disordered" evidence="1">
    <location>
        <begin position="100"/>
        <end position="124"/>
    </location>
</feature>
<organism evidence="2 3">
    <name type="scientific">Thyridium curvatum</name>
    <dbReference type="NCBI Taxonomy" id="1093900"/>
    <lineage>
        <taxon>Eukaryota</taxon>
        <taxon>Fungi</taxon>
        <taxon>Dikarya</taxon>
        <taxon>Ascomycota</taxon>
        <taxon>Pezizomycotina</taxon>
        <taxon>Sordariomycetes</taxon>
        <taxon>Sordariomycetidae</taxon>
        <taxon>Thyridiales</taxon>
        <taxon>Thyridiaceae</taxon>
        <taxon>Thyridium</taxon>
    </lineage>
</organism>
<dbReference type="Proteomes" id="UP000319257">
    <property type="component" value="Unassembled WGS sequence"/>
</dbReference>
<accession>A0A507BAD9</accession>
<evidence type="ECO:0000313" key="3">
    <source>
        <dbReference type="Proteomes" id="UP000319257"/>
    </source>
</evidence>
<protein>
    <submittedName>
        <fullName evidence="2">Uncharacterized protein</fullName>
    </submittedName>
</protein>
<proteinExistence type="predicted"/>